<evidence type="ECO:0000313" key="3">
    <source>
        <dbReference type="Proteomes" id="UP001174936"/>
    </source>
</evidence>
<name>A0AA39Y6G0_9PEZI</name>
<organism evidence="2 3">
    <name type="scientific">Cercophora newfieldiana</name>
    <dbReference type="NCBI Taxonomy" id="92897"/>
    <lineage>
        <taxon>Eukaryota</taxon>
        <taxon>Fungi</taxon>
        <taxon>Dikarya</taxon>
        <taxon>Ascomycota</taxon>
        <taxon>Pezizomycotina</taxon>
        <taxon>Sordariomycetes</taxon>
        <taxon>Sordariomycetidae</taxon>
        <taxon>Sordariales</taxon>
        <taxon>Lasiosphaeriaceae</taxon>
        <taxon>Cercophora</taxon>
    </lineage>
</organism>
<dbReference type="Proteomes" id="UP001174936">
    <property type="component" value="Unassembled WGS sequence"/>
</dbReference>
<evidence type="ECO:0000313" key="2">
    <source>
        <dbReference type="EMBL" id="KAK0645747.1"/>
    </source>
</evidence>
<keyword evidence="1" id="KW-0732">Signal</keyword>
<proteinExistence type="predicted"/>
<evidence type="ECO:0000256" key="1">
    <source>
        <dbReference type="SAM" id="SignalP"/>
    </source>
</evidence>
<feature type="signal peptide" evidence="1">
    <location>
        <begin position="1"/>
        <end position="20"/>
    </location>
</feature>
<sequence length="89" mass="9624">MAKSLVSLFVVCRIYQCALLSIITRSRRASFHGKQETRELIAVGRSDVTAGSKQAKTVADASSNATPVILLPLRGMSQYLCAPSLPCNR</sequence>
<comment type="caution">
    <text evidence="2">The sequence shown here is derived from an EMBL/GenBank/DDBJ whole genome shotgun (WGS) entry which is preliminary data.</text>
</comment>
<gene>
    <name evidence="2" type="ORF">B0T16DRAFT_411851</name>
</gene>
<dbReference type="EMBL" id="JAULSV010000004">
    <property type="protein sequence ID" value="KAK0645747.1"/>
    <property type="molecule type" value="Genomic_DNA"/>
</dbReference>
<evidence type="ECO:0008006" key="4">
    <source>
        <dbReference type="Google" id="ProtNLM"/>
    </source>
</evidence>
<accession>A0AA39Y6G0</accession>
<keyword evidence="3" id="KW-1185">Reference proteome</keyword>
<reference evidence="2" key="1">
    <citation type="submission" date="2023-06" db="EMBL/GenBank/DDBJ databases">
        <title>Genome-scale phylogeny and comparative genomics of the fungal order Sordariales.</title>
        <authorList>
            <consortium name="Lawrence Berkeley National Laboratory"/>
            <person name="Hensen N."/>
            <person name="Bonometti L."/>
            <person name="Westerberg I."/>
            <person name="Brannstrom I.O."/>
            <person name="Guillou S."/>
            <person name="Cros-Aarteil S."/>
            <person name="Calhoun S."/>
            <person name="Haridas S."/>
            <person name="Kuo A."/>
            <person name="Mondo S."/>
            <person name="Pangilinan J."/>
            <person name="Riley R."/>
            <person name="Labutti K."/>
            <person name="Andreopoulos B."/>
            <person name="Lipzen A."/>
            <person name="Chen C."/>
            <person name="Yanf M."/>
            <person name="Daum C."/>
            <person name="Ng V."/>
            <person name="Clum A."/>
            <person name="Steindorff A."/>
            <person name="Ohm R."/>
            <person name="Martin F."/>
            <person name="Silar P."/>
            <person name="Natvig D."/>
            <person name="Lalanne C."/>
            <person name="Gautier V."/>
            <person name="Ament-Velasquez S.L."/>
            <person name="Kruys A."/>
            <person name="Hutchinson M.I."/>
            <person name="Powell A.J."/>
            <person name="Barry K."/>
            <person name="Miller A.N."/>
            <person name="Grigoriev I.V."/>
            <person name="Debuchy R."/>
            <person name="Gladieux P."/>
            <person name="Thoren M.H."/>
            <person name="Johannesson H."/>
        </authorList>
    </citation>
    <scope>NUCLEOTIDE SEQUENCE</scope>
    <source>
        <strain evidence="2">SMH2532-1</strain>
    </source>
</reference>
<feature type="chain" id="PRO_5041392878" description="Secreted protein" evidence="1">
    <location>
        <begin position="21"/>
        <end position="89"/>
    </location>
</feature>
<protein>
    <recommendedName>
        <fullName evidence="4">Secreted protein</fullName>
    </recommendedName>
</protein>
<dbReference type="AlphaFoldDB" id="A0AA39Y6G0"/>